<dbReference type="CDD" id="cd04301">
    <property type="entry name" value="NAT_SF"/>
    <property type="match status" value="1"/>
</dbReference>
<feature type="domain" description="N-acetyltransferase" evidence="3">
    <location>
        <begin position="1"/>
        <end position="181"/>
    </location>
</feature>
<protein>
    <submittedName>
        <fullName evidence="4">GNAT family N-acetyltransferase</fullName>
        <ecNumber evidence="4">2.3.-.-</ecNumber>
    </submittedName>
</protein>
<evidence type="ECO:0000259" key="3">
    <source>
        <dbReference type="PROSITE" id="PS51186"/>
    </source>
</evidence>
<dbReference type="PANTHER" id="PTHR43072">
    <property type="entry name" value="N-ACETYLTRANSFERASE"/>
    <property type="match status" value="1"/>
</dbReference>
<dbReference type="EMBL" id="JBHSWU010000187">
    <property type="protein sequence ID" value="MFC6724460.1"/>
    <property type="molecule type" value="Genomic_DNA"/>
</dbReference>
<keyword evidence="2 4" id="KW-0012">Acyltransferase</keyword>
<accession>A0ABD5RYR1</accession>
<dbReference type="AlphaFoldDB" id="A0ABD5RYR1"/>
<dbReference type="PANTHER" id="PTHR43072:SF23">
    <property type="entry name" value="UPF0039 PROTEIN C11D3.02C"/>
    <property type="match status" value="1"/>
</dbReference>
<feature type="non-terminal residue" evidence="4">
    <location>
        <position position="197"/>
    </location>
</feature>
<dbReference type="InterPro" id="IPR000182">
    <property type="entry name" value="GNAT_dom"/>
</dbReference>
<dbReference type="GO" id="GO:0016746">
    <property type="term" value="F:acyltransferase activity"/>
    <property type="evidence" value="ECO:0007669"/>
    <property type="project" value="UniProtKB-KW"/>
</dbReference>
<dbReference type="Proteomes" id="UP001596328">
    <property type="component" value="Unassembled WGS sequence"/>
</dbReference>
<dbReference type="InterPro" id="IPR016181">
    <property type="entry name" value="Acyl_CoA_acyltransferase"/>
</dbReference>
<dbReference type="Gene3D" id="3.40.630.30">
    <property type="match status" value="1"/>
</dbReference>
<evidence type="ECO:0000256" key="1">
    <source>
        <dbReference type="ARBA" id="ARBA00022679"/>
    </source>
</evidence>
<dbReference type="Pfam" id="PF13420">
    <property type="entry name" value="Acetyltransf_4"/>
    <property type="match status" value="1"/>
</dbReference>
<comment type="caution">
    <text evidence="4">The sequence shown here is derived from an EMBL/GenBank/DDBJ whole genome shotgun (WGS) entry which is preliminary data.</text>
</comment>
<gene>
    <name evidence="4" type="ORF">ACFQE1_08750</name>
</gene>
<dbReference type="EC" id="2.3.-.-" evidence="4"/>
<evidence type="ECO:0000256" key="2">
    <source>
        <dbReference type="ARBA" id="ARBA00023315"/>
    </source>
</evidence>
<keyword evidence="5" id="KW-1185">Reference proteome</keyword>
<organism evidence="4 5">
    <name type="scientific">Halobium palmae</name>
    <dbReference type="NCBI Taxonomy" id="1776492"/>
    <lineage>
        <taxon>Archaea</taxon>
        <taxon>Methanobacteriati</taxon>
        <taxon>Methanobacteriota</taxon>
        <taxon>Stenosarchaea group</taxon>
        <taxon>Halobacteria</taxon>
        <taxon>Halobacteriales</taxon>
        <taxon>Haloferacaceae</taxon>
        <taxon>Halobium</taxon>
    </lineage>
</organism>
<keyword evidence="1 4" id="KW-0808">Transferase</keyword>
<dbReference type="SUPFAM" id="SSF55729">
    <property type="entry name" value="Acyl-CoA N-acyltransferases (Nat)"/>
    <property type="match status" value="1"/>
</dbReference>
<proteinExistence type="predicted"/>
<dbReference type="PROSITE" id="PS51186">
    <property type="entry name" value="GNAT"/>
    <property type="match status" value="1"/>
</dbReference>
<reference evidence="4 5" key="1">
    <citation type="journal article" date="2019" name="Int. J. Syst. Evol. Microbiol.">
        <title>The Global Catalogue of Microorganisms (GCM) 10K type strain sequencing project: providing services to taxonomists for standard genome sequencing and annotation.</title>
        <authorList>
            <consortium name="The Broad Institute Genomics Platform"/>
            <consortium name="The Broad Institute Genome Sequencing Center for Infectious Disease"/>
            <person name="Wu L."/>
            <person name="Ma J."/>
        </authorList>
    </citation>
    <scope>NUCLEOTIDE SEQUENCE [LARGE SCALE GENOMIC DNA]</scope>
    <source>
        <strain evidence="4 5">NBRC 111368</strain>
    </source>
</reference>
<evidence type="ECO:0000313" key="5">
    <source>
        <dbReference type="Proteomes" id="UP001596328"/>
    </source>
</evidence>
<evidence type="ECO:0000313" key="4">
    <source>
        <dbReference type="EMBL" id="MFC6724460.1"/>
    </source>
</evidence>
<sequence>MHVRLATTEDAAAVRDIYAPAVEESAISFEDEPPSSGEIRSRIARKLPTFPWLVCERVGSDENAEGAENAPDEAGSDSVVGYAYAGPYRSREAYRWSVEVSVYVADDARRTGVGRTLYESLLALLAEQGFVTAYAAITLPNEASVGLHESLGFERIGVFEDVGYKRGAWRDVGFWEKRLRDPPDEPTPPMGVETVRV</sequence>
<name>A0ABD5RYR1_9EURY</name>